<keyword evidence="1" id="KW-0812">Transmembrane</keyword>
<evidence type="ECO:0000313" key="3">
    <source>
        <dbReference type="Proteomes" id="UP001275084"/>
    </source>
</evidence>
<comment type="caution">
    <text evidence="2">The sequence shown here is derived from an EMBL/GenBank/DDBJ whole genome shotgun (WGS) entry which is preliminary data.</text>
</comment>
<dbReference type="AlphaFoldDB" id="A0AAJ0HI25"/>
<accession>A0AAJ0HI25</accession>
<reference evidence="2" key="2">
    <citation type="submission" date="2023-06" db="EMBL/GenBank/DDBJ databases">
        <authorList>
            <consortium name="Lawrence Berkeley National Laboratory"/>
            <person name="Haridas S."/>
            <person name="Hensen N."/>
            <person name="Bonometti L."/>
            <person name="Westerberg I."/>
            <person name="Brannstrom I.O."/>
            <person name="Guillou S."/>
            <person name="Cros-Aarteil S."/>
            <person name="Calhoun S."/>
            <person name="Kuo A."/>
            <person name="Mondo S."/>
            <person name="Pangilinan J."/>
            <person name="Riley R."/>
            <person name="Labutti K."/>
            <person name="Andreopoulos B."/>
            <person name="Lipzen A."/>
            <person name="Chen C."/>
            <person name="Yanf M."/>
            <person name="Daum C."/>
            <person name="Ng V."/>
            <person name="Clum A."/>
            <person name="Steindorff A."/>
            <person name="Ohm R."/>
            <person name="Martin F."/>
            <person name="Silar P."/>
            <person name="Natvig D."/>
            <person name="Lalanne C."/>
            <person name="Gautier V."/>
            <person name="Ament-Velasquez S.L."/>
            <person name="Kruys A."/>
            <person name="Hutchinson M.I."/>
            <person name="Powell A.J."/>
            <person name="Barry K."/>
            <person name="Miller A.N."/>
            <person name="Grigoriev I.V."/>
            <person name="Debuchy R."/>
            <person name="Gladieux P."/>
            <person name="Thoren M.H."/>
            <person name="Johannesson H."/>
        </authorList>
    </citation>
    <scope>NUCLEOTIDE SEQUENCE</scope>
    <source>
        <strain evidence="2">CBS 955.72</strain>
    </source>
</reference>
<protein>
    <submittedName>
        <fullName evidence="2">Uncharacterized protein</fullName>
    </submittedName>
</protein>
<reference evidence="2" key="1">
    <citation type="journal article" date="2023" name="Mol. Phylogenet. Evol.">
        <title>Genome-scale phylogeny and comparative genomics of the fungal order Sordariales.</title>
        <authorList>
            <person name="Hensen N."/>
            <person name="Bonometti L."/>
            <person name="Westerberg I."/>
            <person name="Brannstrom I.O."/>
            <person name="Guillou S."/>
            <person name="Cros-Aarteil S."/>
            <person name="Calhoun S."/>
            <person name="Haridas S."/>
            <person name="Kuo A."/>
            <person name="Mondo S."/>
            <person name="Pangilinan J."/>
            <person name="Riley R."/>
            <person name="LaButti K."/>
            <person name="Andreopoulos B."/>
            <person name="Lipzen A."/>
            <person name="Chen C."/>
            <person name="Yan M."/>
            <person name="Daum C."/>
            <person name="Ng V."/>
            <person name="Clum A."/>
            <person name="Steindorff A."/>
            <person name="Ohm R.A."/>
            <person name="Martin F."/>
            <person name="Silar P."/>
            <person name="Natvig D.O."/>
            <person name="Lalanne C."/>
            <person name="Gautier V."/>
            <person name="Ament-Velasquez S.L."/>
            <person name="Kruys A."/>
            <person name="Hutchinson M.I."/>
            <person name="Powell A.J."/>
            <person name="Barry K."/>
            <person name="Miller A.N."/>
            <person name="Grigoriev I.V."/>
            <person name="Debuchy R."/>
            <person name="Gladieux P."/>
            <person name="Hiltunen Thoren M."/>
            <person name="Johannesson H."/>
        </authorList>
    </citation>
    <scope>NUCLEOTIDE SEQUENCE</scope>
    <source>
        <strain evidence="2">CBS 955.72</strain>
    </source>
</reference>
<feature type="transmembrane region" description="Helical" evidence="1">
    <location>
        <begin position="18"/>
        <end position="37"/>
    </location>
</feature>
<feature type="transmembrane region" description="Helical" evidence="1">
    <location>
        <begin position="44"/>
        <end position="63"/>
    </location>
</feature>
<keyword evidence="3" id="KW-1185">Reference proteome</keyword>
<proteinExistence type="predicted"/>
<keyword evidence="1" id="KW-0472">Membrane</keyword>
<dbReference type="Proteomes" id="UP001275084">
    <property type="component" value="Unassembled WGS sequence"/>
</dbReference>
<name>A0AAJ0HI25_9PEZI</name>
<dbReference type="EMBL" id="JAUIQD010000004">
    <property type="protein sequence ID" value="KAK3352845.1"/>
    <property type="molecule type" value="Genomic_DNA"/>
</dbReference>
<sequence length="103" mass="11869">MFCLVYRGRWEVVWHVEVYGWLLDSSWMFGFMVGLEYGRRGDSIGLFLLGSWVCWALVPLIFFSCSLQLLLLPLFASSIVFVIKAQFGGSRLGMYMFNHGVGW</sequence>
<keyword evidence="1" id="KW-1133">Transmembrane helix</keyword>
<gene>
    <name evidence="2" type="ORF">B0T25DRAFT_195219</name>
</gene>
<evidence type="ECO:0000256" key="1">
    <source>
        <dbReference type="SAM" id="Phobius"/>
    </source>
</evidence>
<organism evidence="2 3">
    <name type="scientific">Lasiosphaeria hispida</name>
    <dbReference type="NCBI Taxonomy" id="260671"/>
    <lineage>
        <taxon>Eukaryota</taxon>
        <taxon>Fungi</taxon>
        <taxon>Dikarya</taxon>
        <taxon>Ascomycota</taxon>
        <taxon>Pezizomycotina</taxon>
        <taxon>Sordariomycetes</taxon>
        <taxon>Sordariomycetidae</taxon>
        <taxon>Sordariales</taxon>
        <taxon>Lasiosphaeriaceae</taxon>
        <taxon>Lasiosphaeria</taxon>
    </lineage>
</organism>
<evidence type="ECO:0000313" key="2">
    <source>
        <dbReference type="EMBL" id="KAK3352845.1"/>
    </source>
</evidence>
<feature type="transmembrane region" description="Helical" evidence="1">
    <location>
        <begin position="69"/>
        <end position="87"/>
    </location>
</feature>